<dbReference type="PROSITE" id="PS51257">
    <property type="entry name" value="PROKAR_LIPOPROTEIN"/>
    <property type="match status" value="1"/>
</dbReference>
<reference evidence="1" key="1">
    <citation type="journal article" date="2020" name="Plant Biotechnol. J.">
        <title>The pomegranate (Punica granatum L.) draft genome dissects genetic divergence between soft- and hard-seeded cultivars.</title>
        <authorList>
            <person name="Luo X."/>
            <person name="Li H."/>
            <person name="Wu Z."/>
            <person name="Yao W."/>
            <person name="Zhao P."/>
            <person name="Cao D."/>
            <person name="Yu H."/>
            <person name="Li K."/>
            <person name="Poudel K."/>
            <person name="Zhao D."/>
            <person name="Zhang F."/>
            <person name="Xia X."/>
            <person name="Chen L."/>
            <person name="Wang Q."/>
            <person name="Jing D."/>
            <person name="Cao S."/>
        </authorList>
    </citation>
    <scope>NUCLEOTIDE SEQUENCE [LARGE SCALE GENOMIC DNA]</scope>
    <source>
        <strain evidence="1">cv. Tunisia</strain>
    </source>
</reference>
<dbReference type="PRINTS" id="PR00420">
    <property type="entry name" value="RNGMNOXGNASE"/>
</dbReference>
<accession>A0A6P8BVX8</accession>
<dbReference type="AlphaFoldDB" id="A0A6P8BVX8"/>
<reference evidence="2" key="2">
    <citation type="submission" date="2025-08" db="UniProtKB">
        <authorList>
            <consortium name="RefSeq"/>
        </authorList>
    </citation>
    <scope>IDENTIFICATION</scope>
    <source>
        <tissue evidence="2">Leaf</tissue>
    </source>
</reference>
<proteinExistence type="predicted"/>
<dbReference type="Proteomes" id="UP000515151">
    <property type="component" value="Chromosome 8"/>
</dbReference>
<organism evidence="1 2">
    <name type="scientific">Punica granatum</name>
    <name type="common">Pomegranate</name>
    <dbReference type="NCBI Taxonomy" id="22663"/>
    <lineage>
        <taxon>Eukaryota</taxon>
        <taxon>Viridiplantae</taxon>
        <taxon>Streptophyta</taxon>
        <taxon>Embryophyta</taxon>
        <taxon>Tracheophyta</taxon>
        <taxon>Spermatophyta</taxon>
        <taxon>Magnoliopsida</taxon>
        <taxon>eudicotyledons</taxon>
        <taxon>Gunneridae</taxon>
        <taxon>Pentapetalae</taxon>
        <taxon>rosids</taxon>
        <taxon>malvids</taxon>
        <taxon>Myrtales</taxon>
        <taxon>Lythraceae</taxon>
        <taxon>Punica</taxon>
    </lineage>
</organism>
<sequence>MEGMKMPKAVIVGGSIAGLSCAHALRLAGWEAVVLEKSGEPPNKSPTGAGLGLDPTARQFIESWINQPELLDHLTLPLSIDQNEATDPEKKVSWTLTRDEDFGFRAAHWADLHGLLHAALPPETIKWGHLFLSFALSDDRSEVSVKAQVLHTGDTVEISGNLLVAADGCLSSIRQTFLPELKLRYSGYCAWRGILDFSGQEDSETIIEIKKAYPDLGKCLYFDLSSGTHSVLYELLNKRLNWIWYINQPEPELKLQKNSVTMKVNREMIEKMHQEAEKVWRPELARLMKETSDPFINVIYDADPLEKIFWDNVVLVGDAAHPTTPHGLRSTNMSILDSAVLGICLRKWGSENLRSGIEEYQKVRIQATLKQVLHSRKLGRLKQGLPLDNGKNFDPRKSGPKEWEELKQKNMPFFNGVPLPDYSV</sequence>
<dbReference type="SUPFAM" id="SSF54373">
    <property type="entry name" value="FAD-linked reductases, C-terminal domain"/>
    <property type="match status" value="1"/>
</dbReference>
<dbReference type="OrthoDB" id="16820at2759"/>
<dbReference type="Gene3D" id="3.50.50.60">
    <property type="entry name" value="FAD/NAD(P)-binding domain"/>
    <property type="match status" value="1"/>
</dbReference>
<evidence type="ECO:0000313" key="1">
    <source>
        <dbReference type="Proteomes" id="UP000515151"/>
    </source>
</evidence>
<dbReference type="PANTHER" id="PTHR47469">
    <property type="entry name" value="MONOOXYGENASE-LIKE"/>
    <property type="match status" value="1"/>
</dbReference>
<dbReference type="RefSeq" id="XP_031373806.1">
    <property type="nucleotide sequence ID" value="XM_031517946.1"/>
</dbReference>
<keyword evidence="1" id="KW-1185">Reference proteome</keyword>
<dbReference type="GeneID" id="116188525"/>
<protein>
    <submittedName>
        <fullName evidence="2">Uncharacterized protein LOC116188525 isoform X1</fullName>
    </submittedName>
</protein>
<dbReference type="PANTHER" id="PTHR47469:SF2">
    <property type="entry name" value="OS06G0597600 PROTEIN"/>
    <property type="match status" value="1"/>
</dbReference>
<gene>
    <name evidence="2" type="primary">LOC116188525</name>
</gene>
<dbReference type="InterPro" id="IPR036188">
    <property type="entry name" value="FAD/NAD-bd_sf"/>
</dbReference>
<evidence type="ECO:0000313" key="2">
    <source>
        <dbReference type="RefSeq" id="XP_031373806.1"/>
    </source>
</evidence>
<dbReference type="InterPro" id="IPR053212">
    <property type="entry name" value="DHP_3-monooxygenase"/>
</dbReference>
<name>A0A6P8BVX8_PUNGR</name>
<dbReference type="SUPFAM" id="SSF51905">
    <property type="entry name" value="FAD/NAD(P)-binding domain"/>
    <property type="match status" value="1"/>
</dbReference>